<dbReference type="PROSITE" id="PS51194">
    <property type="entry name" value="HELICASE_CTER"/>
    <property type="match status" value="1"/>
</dbReference>
<dbReference type="GO" id="GO:0005634">
    <property type="term" value="C:nucleus"/>
    <property type="evidence" value="ECO:0007669"/>
    <property type="project" value="TreeGrafter"/>
</dbReference>
<feature type="compositionally biased region" description="Basic and acidic residues" evidence="4">
    <location>
        <begin position="795"/>
        <end position="805"/>
    </location>
</feature>
<dbReference type="InterPro" id="IPR049730">
    <property type="entry name" value="SNF2/RAD54-like_C"/>
</dbReference>
<feature type="compositionally biased region" description="Low complexity" evidence="4">
    <location>
        <begin position="875"/>
        <end position="887"/>
    </location>
</feature>
<feature type="compositionally biased region" description="Basic residues" evidence="4">
    <location>
        <begin position="1016"/>
        <end position="1032"/>
    </location>
</feature>
<feature type="compositionally biased region" description="Acidic residues" evidence="4">
    <location>
        <begin position="731"/>
        <end position="745"/>
    </location>
</feature>
<organism evidence="6 7">
    <name type="scientific">Hypholoma sublateritium (strain FD-334 SS-4)</name>
    <dbReference type="NCBI Taxonomy" id="945553"/>
    <lineage>
        <taxon>Eukaryota</taxon>
        <taxon>Fungi</taxon>
        <taxon>Dikarya</taxon>
        <taxon>Basidiomycota</taxon>
        <taxon>Agaricomycotina</taxon>
        <taxon>Agaricomycetes</taxon>
        <taxon>Agaricomycetidae</taxon>
        <taxon>Agaricales</taxon>
        <taxon>Agaricineae</taxon>
        <taxon>Strophariaceae</taxon>
        <taxon>Hypholoma</taxon>
    </lineage>
</organism>
<reference evidence="7" key="1">
    <citation type="submission" date="2014-04" db="EMBL/GenBank/DDBJ databases">
        <title>Evolutionary Origins and Diversification of the Mycorrhizal Mutualists.</title>
        <authorList>
            <consortium name="DOE Joint Genome Institute"/>
            <consortium name="Mycorrhizal Genomics Consortium"/>
            <person name="Kohler A."/>
            <person name="Kuo A."/>
            <person name="Nagy L.G."/>
            <person name="Floudas D."/>
            <person name="Copeland A."/>
            <person name="Barry K.W."/>
            <person name="Cichocki N."/>
            <person name="Veneault-Fourrey C."/>
            <person name="LaButti K."/>
            <person name="Lindquist E.A."/>
            <person name="Lipzen A."/>
            <person name="Lundell T."/>
            <person name="Morin E."/>
            <person name="Murat C."/>
            <person name="Riley R."/>
            <person name="Ohm R."/>
            <person name="Sun H."/>
            <person name="Tunlid A."/>
            <person name="Henrissat B."/>
            <person name="Grigoriev I.V."/>
            <person name="Hibbett D.S."/>
            <person name="Martin F."/>
        </authorList>
    </citation>
    <scope>NUCLEOTIDE SEQUENCE [LARGE SCALE GENOMIC DNA]</scope>
    <source>
        <strain evidence="7">FD-334 SS-4</strain>
    </source>
</reference>
<evidence type="ECO:0000259" key="5">
    <source>
        <dbReference type="PROSITE" id="PS51194"/>
    </source>
</evidence>
<dbReference type="EMBL" id="KN817745">
    <property type="protein sequence ID" value="KJA13403.1"/>
    <property type="molecule type" value="Genomic_DNA"/>
</dbReference>
<dbReference type="Gene3D" id="3.40.50.300">
    <property type="entry name" value="P-loop containing nucleotide triphosphate hydrolases"/>
    <property type="match status" value="1"/>
</dbReference>
<feature type="compositionally biased region" description="Low complexity" evidence="4">
    <location>
        <begin position="750"/>
        <end position="762"/>
    </location>
</feature>
<keyword evidence="7" id="KW-1185">Reference proteome</keyword>
<dbReference type="STRING" id="945553.A0A0D2LRE2"/>
<feature type="compositionally biased region" description="Polar residues" evidence="4">
    <location>
        <begin position="813"/>
        <end position="838"/>
    </location>
</feature>
<dbReference type="AlphaFoldDB" id="A0A0D2LRE2"/>
<protein>
    <recommendedName>
        <fullName evidence="5">Helicase C-terminal domain-containing protein</fullName>
    </recommendedName>
</protein>
<dbReference type="SUPFAM" id="SSF52540">
    <property type="entry name" value="P-loop containing nucleoside triphosphate hydrolases"/>
    <property type="match status" value="2"/>
</dbReference>
<evidence type="ECO:0000256" key="2">
    <source>
        <dbReference type="ARBA" id="ARBA00022801"/>
    </source>
</evidence>
<dbReference type="OrthoDB" id="3270319at2759"/>
<accession>A0A0D2LRE2</accession>
<dbReference type="InterPro" id="IPR027417">
    <property type="entry name" value="P-loop_NTPase"/>
</dbReference>
<keyword evidence="2" id="KW-0378">Hydrolase</keyword>
<dbReference type="GO" id="GO:0016787">
    <property type="term" value="F:hydrolase activity"/>
    <property type="evidence" value="ECO:0007669"/>
    <property type="project" value="UniProtKB-KW"/>
</dbReference>
<feature type="compositionally biased region" description="Basic and acidic residues" evidence="4">
    <location>
        <begin position="1033"/>
        <end position="1048"/>
    </location>
</feature>
<dbReference type="CDD" id="cd18793">
    <property type="entry name" value="SF2_C_SNF"/>
    <property type="match status" value="1"/>
</dbReference>
<dbReference type="InterPro" id="IPR001650">
    <property type="entry name" value="Helicase_C-like"/>
</dbReference>
<dbReference type="InterPro" id="IPR038718">
    <property type="entry name" value="SNF2-like_sf"/>
</dbReference>
<dbReference type="Gene3D" id="3.40.50.10810">
    <property type="entry name" value="Tandem AAA-ATPase domain"/>
    <property type="match status" value="1"/>
</dbReference>
<keyword evidence="3" id="KW-0067">ATP-binding</keyword>
<feature type="domain" description="Helicase C-terminal" evidence="5">
    <location>
        <begin position="560"/>
        <end position="720"/>
    </location>
</feature>
<feature type="region of interest" description="Disordered" evidence="4">
    <location>
        <begin position="726"/>
        <end position="1058"/>
    </location>
</feature>
<dbReference type="SMART" id="SM00490">
    <property type="entry name" value="HELICc"/>
    <property type="match status" value="1"/>
</dbReference>
<keyword evidence="1" id="KW-0547">Nucleotide-binding</keyword>
<name>A0A0D2LRE2_HYPSF</name>
<dbReference type="GO" id="GO:0006281">
    <property type="term" value="P:DNA repair"/>
    <property type="evidence" value="ECO:0007669"/>
    <property type="project" value="TreeGrafter"/>
</dbReference>
<dbReference type="PANTHER" id="PTHR45626">
    <property type="entry name" value="TRANSCRIPTION TERMINATION FACTOR 2-RELATED"/>
    <property type="match status" value="1"/>
</dbReference>
<dbReference type="GO" id="GO:0005524">
    <property type="term" value="F:ATP binding"/>
    <property type="evidence" value="ECO:0007669"/>
    <property type="project" value="UniProtKB-KW"/>
</dbReference>
<dbReference type="InterPro" id="IPR050628">
    <property type="entry name" value="SNF2_RAD54_helicase_TF"/>
</dbReference>
<dbReference type="GO" id="GO:0008094">
    <property type="term" value="F:ATP-dependent activity, acting on DNA"/>
    <property type="evidence" value="ECO:0007669"/>
    <property type="project" value="TreeGrafter"/>
</dbReference>
<sequence length="1116" mass="122208">MRLVWVRHHKAWQRAQAVVFGITSPNAPAPAEEDTLWAQAEIHATDEVPVALAKRAHDKLALAREKQVYLAVTREGVDNSFAAMQAFDAGGDIGVKAFWPKTAEEMHRILDFPDGRPVLWNKFRPLDSAITQWDDGETDQTRLEYETGSDRMRPEQTKLFDHQMQAIAACMDTIFDEKRKTDKGGVLIADGVGLEAHTRLFMGEGPVPDLPSLFLLPNSLVDQTVRELRAFQKLHSISIHIIPAQPAAASNFLKENLLTSVQPPIRRIAVMSHNAFAAHRTTDAAGLISVFDMDWLVLATDEIHEQRGSANRVFIGLCQLRQYRRVKFSIGMTATPILNNPRDIHNIGRMLGIDGLCGEEGRELERRHNRDFAQANRQTTAGMKSDRLDKFQEGLRSGNAELEPSLAAAMRYQSVRDIKLLFDDHLIRRTITSKLADGNPISVLPPKHIHSLPLKLSEAEMALVNDALVASNEESKKKKGNFDFSLRDFLSKSRMAVANPYWDSDSAKGKKREKQVPRTYSSKAHYDQCMADAPATKLKTLIDVLKYHLSDDSVPPVTVDVDTHELQFGARPADSEPSRTRKILVFIAWTMMTPAFETACAANGIKVAMLTGQVAASKRDRIIHSFTHSLDPECRVMFMSQVGMSGLNLTECSILIHYDSLWSGVEQTQIDGRIWRYGQSRAVDIYHLVAIDTADMYMMSTSAEKSNLLNHFADAARSEAFEALLTRGDGPSDDEEDEEISENDDALNISAASSRKTTTRSASSRKRKAASEVDADPDTKKQDKKKKRAAATSKKTAEKEAKAKTPEAVATGSAATTQSGDVGTTGDHSSASRTSGAQQEVAVPAAHGAASPVRAGTSGSQVEVPHVFRCEKEASAAPSASGHAHGPALKRKRNGIESENEKNQQINSTHPISDGLEHNSGDGTLNAQPIMAPRVDISGPGTDCGPPTSGVKIAPPPSATPPSETMQQSNTLDSNTQPIVNAVLAPGDPASKDAPAIPPDARAEQDDQPSDSPPPLKKRIRTYSRADRRRAGHVVDTDRTGDQEESQHHAGQPLPPVPFVVSEADVMAKALSLWGPTFQLPPDMEWQDLREMINDPDAIDDMLNEKELSGMDGTSP</sequence>
<proteinExistence type="predicted"/>
<dbReference type="Proteomes" id="UP000054270">
    <property type="component" value="Unassembled WGS sequence"/>
</dbReference>
<feature type="compositionally biased region" description="Polar residues" evidence="4">
    <location>
        <begin position="966"/>
        <end position="979"/>
    </location>
</feature>
<evidence type="ECO:0000256" key="1">
    <source>
        <dbReference type="ARBA" id="ARBA00022741"/>
    </source>
</evidence>
<evidence type="ECO:0000256" key="3">
    <source>
        <dbReference type="ARBA" id="ARBA00022840"/>
    </source>
</evidence>
<evidence type="ECO:0000256" key="4">
    <source>
        <dbReference type="SAM" id="MobiDB-lite"/>
    </source>
</evidence>
<gene>
    <name evidence="6" type="ORF">HYPSUDRAFT_209577</name>
</gene>
<evidence type="ECO:0000313" key="6">
    <source>
        <dbReference type="EMBL" id="KJA13403.1"/>
    </source>
</evidence>
<evidence type="ECO:0000313" key="7">
    <source>
        <dbReference type="Proteomes" id="UP000054270"/>
    </source>
</evidence>
<dbReference type="Pfam" id="PF00271">
    <property type="entry name" value="Helicase_C"/>
    <property type="match status" value="1"/>
</dbReference>